<dbReference type="STRING" id="196109.A0A136J5V0"/>
<feature type="signal peptide" evidence="2">
    <location>
        <begin position="1"/>
        <end position="20"/>
    </location>
</feature>
<evidence type="ECO:0000313" key="5">
    <source>
        <dbReference type="Proteomes" id="UP000070501"/>
    </source>
</evidence>
<dbReference type="AlphaFoldDB" id="A0A136J5V0"/>
<dbReference type="OrthoDB" id="10037376at2759"/>
<name>A0A136J5V0_9PEZI</name>
<organism evidence="4 5">
    <name type="scientific">Microdochium bolleyi</name>
    <dbReference type="NCBI Taxonomy" id="196109"/>
    <lineage>
        <taxon>Eukaryota</taxon>
        <taxon>Fungi</taxon>
        <taxon>Dikarya</taxon>
        <taxon>Ascomycota</taxon>
        <taxon>Pezizomycotina</taxon>
        <taxon>Sordariomycetes</taxon>
        <taxon>Xylariomycetidae</taxon>
        <taxon>Xylariales</taxon>
        <taxon>Microdochiaceae</taxon>
        <taxon>Microdochium</taxon>
    </lineage>
</organism>
<feature type="chain" id="PRO_5007293480" description="Peptidase S1 domain-containing protein" evidence="2">
    <location>
        <begin position="21"/>
        <end position="313"/>
    </location>
</feature>
<gene>
    <name evidence="4" type="ORF">Micbo1qcDRAFT_173747</name>
</gene>
<dbReference type="Pfam" id="PF00089">
    <property type="entry name" value="Trypsin"/>
    <property type="match status" value="1"/>
</dbReference>
<keyword evidence="5" id="KW-1185">Reference proteome</keyword>
<dbReference type="GO" id="GO:0006508">
    <property type="term" value="P:proteolysis"/>
    <property type="evidence" value="ECO:0007669"/>
    <property type="project" value="InterPro"/>
</dbReference>
<dbReference type="InterPro" id="IPR009003">
    <property type="entry name" value="Peptidase_S1_PA"/>
</dbReference>
<evidence type="ECO:0000259" key="3">
    <source>
        <dbReference type="Pfam" id="PF00089"/>
    </source>
</evidence>
<evidence type="ECO:0000256" key="2">
    <source>
        <dbReference type="SAM" id="SignalP"/>
    </source>
</evidence>
<sequence length="313" mass="34281">MVRISHLAAGLGLSTAAANAFSIPGPDENGVQVAMGFIPEEGFSVQGGPVVTAETTLYETTALRAMGDLVAEPSNHTDTEVGRRQIWGGDDRVDWTNSDYPYSAIGRLTWSNGIICTGTLVGPRHMITARHCTPQPGEAISVRFSPFFYDGETRFSGSQIIFLIFPEQQVTRYIYTSNREGECNYGEDWAVHILQDRIGEQRGWFGARTMSAEWLNRNIFYNFGYPVDRNNGQRPIRSGGGTLVRMGGCSADSPTRANIDVWGGQSGGPLWEYPGTGDRLIMGTLFGYGTEYSTFATGQAMVNAIIQARTDYP</sequence>
<dbReference type="InterPro" id="IPR001254">
    <property type="entry name" value="Trypsin_dom"/>
</dbReference>
<dbReference type="Proteomes" id="UP000070501">
    <property type="component" value="Unassembled WGS sequence"/>
</dbReference>
<feature type="domain" description="Peptidase S1" evidence="3">
    <location>
        <begin position="105"/>
        <end position="271"/>
    </location>
</feature>
<accession>A0A136J5V0</accession>
<dbReference type="InterPro" id="IPR043504">
    <property type="entry name" value="Peptidase_S1_PA_chymotrypsin"/>
</dbReference>
<keyword evidence="1 2" id="KW-0732">Signal</keyword>
<protein>
    <recommendedName>
        <fullName evidence="3">Peptidase S1 domain-containing protein</fullName>
    </recommendedName>
</protein>
<evidence type="ECO:0000313" key="4">
    <source>
        <dbReference type="EMBL" id="KXJ92570.1"/>
    </source>
</evidence>
<proteinExistence type="predicted"/>
<dbReference type="GO" id="GO:0004252">
    <property type="term" value="F:serine-type endopeptidase activity"/>
    <property type="evidence" value="ECO:0007669"/>
    <property type="project" value="InterPro"/>
</dbReference>
<dbReference type="PANTHER" id="PTHR15462:SF8">
    <property type="entry name" value="SERINE PROTEASE"/>
    <property type="match status" value="1"/>
</dbReference>
<dbReference type="InParanoid" id="A0A136J5V0"/>
<dbReference type="PANTHER" id="PTHR15462">
    <property type="entry name" value="SERINE PROTEASE"/>
    <property type="match status" value="1"/>
</dbReference>
<dbReference type="InterPro" id="IPR050966">
    <property type="entry name" value="Glutamyl_endopeptidase"/>
</dbReference>
<evidence type="ECO:0000256" key="1">
    <source>
        <dbReference type="ARBA" id="ARBA00022729"/>
    </source>
</evidence>
<dbReference type="Gene3D" id="2.40.10.10">
    <property type="entry name" value="Trypsin-like serine proteases"/>
    <property type="match status" value="2"/>
</dbReference>
<dbReference type="EMBL" id="KQ964248">
    <property type="protein sequence ID" value="KXJ92570.1"/>
    <property type="molecule type" value="Genomic_DNA"/>
</dbReference>
<dbReference type="SUPFAM" id="SSF50494">
    <property type="entry name" value="Trypsin-like serine proteases"/>
    <property type="match status" value="1"/>
</dbReference>
<reference evidence="5" key="1">
    <citation type="submission" date="2016-02" db="EMBL/GenBank/DDBJ databases">
        <title>Draft genome sequence of Microdochium bolleyi, a fungal endophyte of beachgrass.</title>
        <authorList>
            <consortium name="DOE Joint Genome Institute"/>
            <person name="David A.S."/>
            <person name="May G."/>
            <person name="Haridas S."/>
            <person name="Lim J."/>
            <person name="Wang M."/>
            <person name="Labutti K."/>
            <person name="Lipzen A."/>
            <person name="Barry K."/>
            <person name="Grigoriev I.V."/>
        </authorList>
    </citation>
    <scope>NUCLEOTIDE SEQUENCE [LARGE SCALE GENOMIC DNA]</scope>
    <source>
        <strain evidence="5">J235TASD1</strain>
    </source>
</reference>